<keyword evidence="5" id="KW-0597">Phosphoprotein</keyword>
<dbReference type="CDD" id="cd15542">
    <property type="entry name" value="PHD_UBR7"/>
    <property type="match status" value="1"/>
</dbReference>
<evidence type="ECO:0000256" key="13">
    <source>
        <dbReference type="ARBA" id="ARBA00071060"/>
    </source>
</evidence>
<dbReference type="CDD" id="cd19677">
    <property type="entry name" value="UBR-box_UBR7"/>
    <property type="match status" value="1"/>
</dbReference>
<dbReference type="EC" id="2.3.2.27" evidence="3"/>
<evidence type="ECO:0000256" key="5">
    <source>
        <dbReference type="ARBA" id="ARBA00022553"/>
    </source>
</evidence>
<feature type="non-terminal residue" evidence="19">
    <location>
        <position position="1"/>
    </location>
</feature>
<dbReference type="GO" id="GO:0061630">
    <property type="term" value="F:ubiquitin protein ligase activity"/>
    <property type="evidence" value="ECO:0007669"/>
    <property type="project" value="UniProtKB-EC"/>
</dbReference>
<dbReference type="GO" id="GO:0008270">
    <property type="term" value="F:zinc ion binding"/>
    <property type="evidence" value="ECO:0007669"/>
    <property type="project" value="UniProtKB-KW"/>
</dbReference>
<dbReference type="InterPro" id="IPR047506">
    <property type="entry name" value="UBR7-like_UBR-box"/>
</dbReference>
<proteinExistence type="predicted"/>
<evidence type="ECO:0000256" key="9">
    <source>
        <dbReference type="ARBA" id="ARBA00022786"/>
    </source>
</evidence>
<keyword evidence="8" id="KW-0863">Zinc-finger</keyword>
<keyword evidence="6" id="KW-0808">Transferase</keyword>
<keyword evidence="10" id="KW-0862">Zinc</keyword>
<feature type="domain" description="UBR-type" evidence="18">
    <location>
        <begin position="46"/>
        <end position="120"/>
    </location>
</feature>
<dbReference type="InterPro" id="IPR013083">
    <property type="entry name" value="Znf_RING/FYVE/PHD"/>
</dbReference>
<dbReference type="EMBL" id="KZ308979">
    <property type="protein sequence ID" value="KAG8236040.1"/>
    <property type="molecule type" value="Genomic_DNA"/>
</dbReference>
<evidence type="ECO:0000256" key="3">
    <source>
        <dbReference type="ARBA" id="ARBA00012483"/>
    </source>
</evidence>
<keyword evidence="7" id="KW-0479">Metal-binding</keyword>
<dbReference type="SUPFAM" id="SSF57903">
    <property type="entry name" value="FYVE/PHD zinc finger"/>
    <property type="match status" value="1"/>
</dbReference>
<reference evidence="19" key="1">
    <citation type="submission" date="2013-04" db="EMBL/GenBank/DDBJ databases">
        <authorList>
            <person name="Qu J."/>
            <person name="Murali S.C."/>
            <person name="Bandaranaike D."/>
            <person name="Bellair M."/>
            <person name="Blankenburg K."/>
            <person name="Chao H."/>
            <person name="Dinh H."/>
            <person name="Doddapaneni H."/>
            <person name="Downs B."/>
            <person name="Dugan-Rocha S."/>
            <person name="Elkadiri S."/>
            <person name="Gnanaolivu R.D."/>
            <person name="Hernandez B."/>
            <person name="Javaid M."/>
            <person name="Jayaseelan J.C."/>
            <person name="Lee S."/>
            <person name="Li M."/>
            <person name="Ming W."/>
            <person name="Munidasa M."/>
            <person name="Muniz J."/>
            <person name="Nguyen L."/>
            <person name="Ongeri F."/>
            <person name="Osuji N."/>
            <person name="Pu L.-L."/>
            <person name="Puazo M."/>
            <person name="Qu C."/>
            <person name="Quiroz J."/>
            <person name="Raj R."/>
            <person name="Weissenberger G."/>
            <person name="Xin Y."/>
            <person name="Zou X."/>
            <person name="Han Y."/>
            <person name="Richards S."/>
            <person name="Worley K."/>
            <person name="Muzny D."/>
            <person name="Gibbs R."/>
        </authorList>
    </citation>
    <scope>NUCLEOTIDE SEQUENCE</scope>
    <source>
        <strain evidence="19">Sampled in the wild</strain>
    </source>
</reference>
<dbReference type="GO" id="GO:0005737">
    <property type="term" value="C:cytoplasm"/>
    <property type="evidence" value="ECO:0007669"/>
    <property type="project" value="TreeGrafter"/>
</dbReference>
<evidence type="ECO:0000313" key="19">
    <source>
        <dbReference type="EMBL" id="KAG8236040.1"/>
    </source>
</evidence>
<accession>A0A8K0KLX1</accession>
<evidence type="ECO:0000256" key="15">
    <source>
        <dbReference type="ARBA" id="ARBA00083573"/>
    </source>
</evidence>
<evidence type="ECO:0000256" key="4">
    <source>
        <dbReference type="ARBA" id="ARBA00022499"/>
    </source>
</evidence>
<comment type="function">
    <text evidence="12">E3 ubiquitin-protein ligase which is a component of the N-end rule pathway. Recognizes and binds to proteins bearing specific N-terminal residues that are destabilizing according to the N-end rule, leading to their ubiquitination and subsequent degradation.</text>
</comment>
<dbReference type="Pfam" id="PF02207">
    <property type="entry name" value="zf-UBR"/>
    <property type="match status" value="1"/>
</dbReference>
<comment type="caution">
    <text evidence="19">The sequence shown here is derived from an EMBL/GenBank/DDBJ whole genome shotgun (WGS) entry which is preliminary data.</text>
</comment>
<dbReference type="SMART" id="SM00249">
    <property type="entry name" value="PHD"/>
    <property type="match status" value="1"/>
</dbReference>
<dbReference type="PROSITE" id="PS51157">
    <property type="entry name" value="ZF_UBR"/>
    <property type="match status" value="1"/>
</dbReference>
<evidence type="ECO:0000256" key="2">
    <source>
        <dbReference type="ARBA" id="ARBA00004906"/>
    </source>
</evidence>
<name>A0A8K0KLX1_LADFU</name>
<dbReference type="InterPro" id="IPR003126">
    <property type="entry name" value="Znf_UBR"/>
</dbReference>
<dbReference type="InterPro" id="IPR001965">
    <property type="entry name" value="Znf_PHD"/>
</dbReference>
<comment type="pathway">
    <text evidence="2">Protein modification; protein ubiquitination.</text>
</comment>
<gene>
    <name evidence="19" type="ORF">J437_LFUL015418</name>
</gene>
<evidence type="ECO:0000256" key="10">
    <source>
        <dbReference type="ARBA" id="ARBA00022833"/>
    </source>
</evidence>
<sequence length="238" mass="26661">MAEPSSSTGEKRNERDENALTMLEVLEVEQELEEDANAVLGGSDDQHCTYSRGYVKRQALYACITCIPAESAPEKKGGICLACSYHCHEGHDLVELYTKRNFRCDCGNSNYPTKCTLQQEKDPLNSDNSYNDNFIGIYCTCKRPYPDPDDDTDDEMIQCIICEDWFHGRHLGDSPPSTNFSEMICSGCMTNHPFLQHYLGYSVKCKGSAKESEMKEAAKEVLSVENESKEESKEEAGG</sequence>
<evidence type="ECO:0000256" key="16">
    <source>
        <dbReference type="PROSITE-ProRule" id="PRU00508"/>
    </source>
</evidence>
<dbReference type="PANTHER" id="PTHR13513:SF9">
    <property type="entry name" value="E3 UBIQUITIN-PROTEIN LIGASE UBR7-RELATED"/>
    <property type="match status" value="1"/>
</dbReference>
<dbReference type="SMART" id="SM00396">
    <property type="entry name" value="ZnF_UBR1"/>
    <property type="match status" value="1"/>
</dbReference>
<dbReference type="PANTHER" id="PTHR13513">
    <property type="entry name" value="E3 UBIQUITIN-PROTEIN LIGASE UBR7"/>
    <property type="match status" value="1"/>
</dbReference>
<evidence type="ECO:0000256" key="8">
    <source>
        <dbReference type="ARBA" id="ARBA00022771"/>
    </source>
</evidence>
<dbReference type="Gene3D" id="3.30.40.10">
    <property type="entry name" value="Zinc/RING finger domain, C3HC4 (zinc finger)"/>
    <property type="match status" value="1"/>
</dbReference>
<dbReference type="FunFam" id="3.30.40.10:FF:000183">
    <property type="entry name" value="putative E3 ubiquitin-protein ligase UBR7"/>
    <property type="match status" value="1"/>
</dbReference>
<keyword evidence="4" id="KW-1017">Isopeptide bond</keyword>
<dbReference type="AlphaFoldDB" id="A0A8K0KLX1"/>
<evidence type="ECO:0000256" key="1">
    <source>
        <dbReference type="ARBA" id="ARBA00000900"/>
    </source>
</evidence>
<keyword evidence="11" id="KW-0832">Ubl conjugation</keyword>
<evidence type="ECO:0000313" key="20">
    <source>
        <dbReference type="Proteomes" id="UP000792457"/>
    </source>
</evidence>
<feature type="zinc finger region" description="UBR-type" evidence="16">
    <location>
        <begin position="46"/>
        <end position="120"/>
    </location>
</feature>
<evidence type="ECO:0000256" key="17">
    <source>
        <dbReference type="SAM" id="MobiDB-lite"/>
    </source>
</evidence>
<evidence type="ECO:0000259" key="18">
    <source>
        <dbReference type="PROSITE" id="PS51157"/>
    </source>
</evidence>
<dbReference type="InterPro" id="IPR011011">
    <property type="entry name" value="Znf_FYVE_PHD"/>
</dbReference>
<dbReference type="OrthoDB" id="10262564at2759"/>
<evidence type="ECO:0000256" key="11">
    <source>
        <dbReference type="ARBA" id="ARBA00022843"/>
    </source>
</evidence>
<reference evidence="19" key="2">
    <citation type="submission" date="2017-10" db="EMBL/GenBank/DDBJ databases">
        <title>Ladona fulva Genome sequencing and assembly.</title>
        <authorList>
            <person name="Murali S."/>
            <person name="Richards S."/>
            <person name="Bandaranaike D."/>
            <person name="Bellair M."/>
            <person name="Blankenburg K."/>
            <person name="Chao H."/>
            <person name="Dinh H."/>
            <person name="Doddapaneni H."/>
            <person name="Dugan-Rocha S."/>
            <person name="Elkadiri S."/>
            <person name="Gnanaolivu R."/>
            <person name="Hernandez B."/>
            <person name="Skinner E."/>
            <person name="Javaid M."/>
            <person name="Lee S."/>
            <person name="Li M."/>
            <person name="Ming W."/>
            <person name="Munidasa M."/>
            <person name="Muniz J."/>
            <person name="Nguyen L."/>
            <person name="Hughes D."/>
            <person name="Osuji N."/>
            <person name="Pu L.-L."/>
            <person name="Puazo M."/>
            <person name="Qu C."/>
            <person name="Quiroz J."/>
            <person name="Raj R."/>
            <person name="Weissenberger G."/>
            <person name="Xin Y."/>
            <person name="Zou X."/>
            <person name="Han Y."/>
            <person name="Worley K."/>
            <person name="Muzny D."/>
            <person name="Gibbs R."/>
        </authorList>
    </citation>
    <scope>NUCLEOTIDE SEQUENCE</scope>
    <source>
        <strain evidence="19">Sampled in the wild</strain>
    </source>
</reference>
<feature type="region of interest" description="Disordered" evidence="17">
    <location>
        <begin position="216"/>
        <end position="238"/>
    </location>
</feature>
<keyword evidence="9" id="KW-0833">Ubl conjugation pathway</keyword>
<comment type="catalytic activity">
    <reaction evidence="1">
        <text>S-ubiquitinyl-[E2 ubiquitin-conjugating enzyme]-L-cysteine + [acceptor protein]-L-lysine = [E2 ubiquitin-conjugating enzyme]-L-cysteine + N(6)-ubiquitinyl-[acceptor protein]-L-lysine.</text>
        <dbReference type="EC" id="2.3.2.27"/>
    </reaction>
</comment>
<protein>
    <recommendedName>
        <fullName evidence="13">Putative E3 ubiquitin-protein ligase UBR7</fullName>
        <ecNumber evidence="3">2.3.2.27</ecNumber>
    </recommendedName>
    <alternativeName>
        <fullName evidence="14">N-recognin-7</fullName>
    </alternativeName>
    <alternativeName>
        <fullName evidence="15">RING-type E3 ubiquitin transferase UBR7</fullName>
    </alternativeName>
</protein>
<dbReference type="Proteomes" id="UP000792457">
    <property type="component" value="Unassembled WGS sequence"/>
</dbReference>
<evidence type="ECO:0000256" key="14">
    <source>
        <dbReference type="ARBA" id="ARBA00078314"/>
    </source>
</evidence>
<evidence type="ECO:0000256" key="6">
    <source>
        <dbReference type="ARBA" id="ARBA00022679"/>
    </source>
</evidence>
<keyword evidence="20" id="KW-1185">Reference proteome</keyword>
<evidence type="ECO:0000256" key="7">
    <source>
        <dbReference type="ARBA" id="ARBA00022723"/>
    </source>
</evidence>
<feature type="compositionally biased region" description="Basic and acidic residues" evidence="17">
    <location>
        <begin position="226"/>
        <end position="238"/>
    </location>
</feature>
<evidence type="ECO:0000256" key="12">
    <source>
        <dbReference type="ARBA" id="ARBA00055627"/>
    </source>
</evidence>
<dbReference type="InterPro" id="IPR040204">
    <property type="entry name" value="UBR7"/>
</dbReference>
<organism evidence="19 20">
    <name type="scientific">Ladona fulva</name>
    <name type="common">Scarce chaser dragonfly</name>
    <name type="synonym">Libellula fulva</name>
    <dbReference type="NCBI Taxonomy" id="123851"/>
    <lineage>
        <taxon>Eukaryota</taxon>
        <taxon>Metazoa</taxon>
        <taxon>Ecdysozoa</taxon>
        <taxon>Arthropoda</taxon>
        <taxon>Hexapoda</taxon>
        <taxon>Insecta</taxon>
        <taxon>Pterygota</taxon>
        <taxon>Palaeoptera</taxon>
        <taxon>Odonata</taxon>
        <taxon>Epiprocta</taxon>
        <taxon>Anisoptera</taxon>
        <taxon>Libelluloidea</taxon>
        <taxon>Libellulidae</taxon>
        <taxon>Ladona</taxon>
    </lineage>
</organism>